<dbReference type="PANTHER" id="PTHR43968:SF6">
    <property type="entry name" value="GLUTATHIONE S-TRANSFERASE OMEGA"/>
    <property type="match status" value="1"/>
</dbReference>
<comment type="catalytic activity">
    <reaction evidence="5">
        <text>RX + glutathione = an S-substituted glutathione + a halide anion + H(+)</text>
        <dbReference type="Rhea" id="RHEA:16437"/>
        <dbReference type="ChEBI" id="CHEBI:15378"/>
        <dbReference type="ChEBI" id="CHEBI:16042"/>
        <dbReference type="ChEBI" id="CHEBI:17792"/>
        <dbReference type="ChEBI" id="CHEBI:57925"/>
        <dbReference type="ChEBI" id="CHEBI:90779"/>
        <dbReference type="EC" id="2.5.1.18"/>
    </reaction>
</comment>
<reference evidence="8 9" key="1">
    <citation type="submission" date="2018-04" db="EMBL/GenBank/DDBJ databases">
        <title>The genome of golden apple snail Pomacea canaliculata provides insight into stress tolerance and invasive adaptation.</title>
        <authorList>
            <person name="Liu C."/>
            <person name="Liu B."/>
            <person name="Ren Y."/>
            <person name="Zhang Y."/>
            <person name="Wang H."/>
            <person name="Li S."/>
            <person name="Jiang F."/>
            <person name="Yin L."/>
            <person name="Zhang G."/>
            <person name="Qian W."/>
            <person name="Fan W."/>
        </authorList>
    </citation>
    <scope>NUCLEOTIDE SEQUENCE [LARGE SCALE GENOMIC DNA]</scope>
    <source>
        <strain evidence="8">SZHN2017</strain>
        <tissue evidence="8">Muscle</tissue>
    </source>
</reference>
<dbReference type="Gene3D" id="1.20.1050.10">
    <property type="match status" value="2"/>
</dbReference>
<dbReference type="PROSITE" id="PS50405">
    <property type="entry name" value="GST_CTER"/>
    <property type="match status" value="1"/>
</dbReference>
<dbReference type="Proteomes" id="UP000245119">
    <property type="component" value="Linkage Group LG1"/>
</dbReference>
<dbReference type="InterPro" id="IPR010987">
    <property type="entry name" value="Glutathione-S-Trfase_C-like"/>
</dbReference>
<dbReference type="STRING" id="400727.A0A2T7PWP8"/>
<dbReference type="InterPro" id="IPR036249">
    <property type="entry name" value="Thioredoxin-like_sf"/>
</dbReference>
<dbReference type="InterPro" id="IPR036282">
    <property type="entry name" value="Glutathione-S-Trfase_C_sf"/>
</dbReference>
<dbReference type="Gene3D" id="3.40.30.10">
    <property type="entry name" value="Glutaredoxin"/>
    <property type="match status" value="2"/>
</dbReference>
<evidence type="ECO:0000256" key="5">
    <source>
        <dbReference type="ARBA" id="ARBA00047960"/>
    </source>
</evidence>
<dbReference type="InterPro" id="IPR045073">
    <property type="entry name" value="Omega/Tau-like"/>
</dbReference>
<dbReference type="GO" id="GO:0006749">
    <property type="term" value="P:glutathione metabolic process"/>
    <property type="evidence" value="ECO:0007669"/>
    <property type="project" value="TreeGrafter"/>
</dbReference>
<dbReference type="OrthoDB" id="4951845at2759"/>
<dbReference type="PRINTS" id="PR01625">
    <property type="entry name" value="GSTRNSFRASEO"/>
</dbReference>
<evidence type="ECO:0000259" key="7">
    <source>
        <dbReference type="PROSITE" id="PS50405"/>
    </source>
</evidence>
<accession>A0A2T7PWP8</accession>
<keyword evidence="4" id="KW-0560">Oxidoreductase</keyword>
<dbReference type="FunFam" id="1.20.1050.10:FF:000009">
    <property type="entry name" value="Glutathione S-transferase omega-1"/>
    <property type="match status" value="1"/>
</dbReference>
<dbReference type="EC" id="2.5.1.18" evidence="2"/>
<dbReference type="Pfam" id="PF13410">
    <property type="entry name" value="GST_C_2"/>
    <property type="match status" value="1"/>
</dbReference>
<dbReference type="FunFam" id="3.40.30.10:FF:000123">
    <property type="entry name" value="Glutathione transferase o1"/>
    <property type="match status" value="2"/>
</dbReference>
<dbReference type="SUPFAM" id="SSF47616">
    <property type="entry name" value="GST C-terminal domain-like"/>
    <property type="match status" value="1"/>
</dbReference>
<feature type="domain" description="GST N-terminal" evidence="6">
    <location>
        <begin position="168"/>
        <end position="246"/>
    </location>
</feature>
<proteinExistence type="inferred from homology"/>
<protein>
    <recommendedName>
        <fullName evidence="2">glutathione transferase</fullName>
        <ecNumber evidence="2">2.5.1.18</ecNumber>
    </recommendedName>
</protein>
<dbReference type="Pfam" id="PF13409">
    <property type="entry name" value="GST_N_2"/>
    <property type="match status" value="1"/>
</dbReference>
<dbReference type="InterPro" id="IPR050983">
    <property type="entry name" value="GST_Omega/HSP26"/>
</dbReference>
<dbReference type="SFLD" id="SFLDG00358">
    <property type="entry name" value="Main_(cytGST)"/>
    <property type="match status" value="2"/>
</dbReference>
<evidence type="ECO:0000256" key="1">
    <source>
        <dbReference type="ARBA" id="ARBA00011067"/>
    </source>
</evidence>
<evidence type="ECO:0000313" key="9">
    <source>
        <dbReference type="Proteomes" id="UP000245119"/>
    </source>
</evidence>
<comment type="similarity">
    <text evidence="1">Belongs to the GST superfamily. Omega family.</text>
</comment>
<evidence type="ECO:0000256" key="3">
    <source>
        <dbReference type="ARBA" id="ARBA00022679"/>
    </source>
</evidence>
<dbReference type="InterPro" id="IPR040079">
    <property type="entry name" value="Glutathione_S-Trfase"/>
</dbReference>
<feature type="domain" description="GST C-terminal" evidence="7">
    <location>
        <begin position="251"/>
        <end position="373"/>
    </location>
</feature>
<evidence type="ECO:0000259" key="6">
    <source>
        <dbReference type="PROSITE" id="PS50404"/>
    </source>
</evidence>
<feature type="domain" description="GST N-terminal" evidence="6">
    <location>
        <begin position="18"/>
        <end position="96"/>
    </location>
</feature>
<dbReference type="SFLD" id="SFLDS00019">
    <property type="entry name" value="Glutathione_Transferase_(cytos"/>
    <property type="match status" value="2"/>
</dbReference>
<name>A0A2T7PWP8_POMCA</name>
<dbReference type="AlphaFoldDB" id="A0A2T7PWP8"/>
<evidence type="ECO:0000256" key="4">
    <source>
        <dbReference type="ARBA" id="ARBA00023002"/>
    </source>
</evidence>
<evidence type="ECO:0000256" key="2">
    <source>
        <dbReference type="ARBA" id="ARBA00012452"/>
    </source>
</evidence>
<keyword evidence="3" id="KW-0808">Transferase</keyword>
<sequence length="390" mass="45318">MTAKAYVKGSTFPPLAAGTLRLYSMRLCPFAQRVRLVLAHKQIGYETININLKEKPEWFLERNPKGAVPVLEKDGKIIYESVIVCEYLDDIYPQNRLTPPDPYRKARDAILLDYYGNKYIPNHYKLLRDQKDEEVNDTFKKAVQKLDDELKTRGKFFGGSSCPPLSPGTLRLYSMRFCPYALRTRLVLAHKQIPFETVNVDLKNKPEWFLKINPKGLVPTLEKDGKVVYESLITCDYLDDVYPQNRLTPSDPYQRALDAMFLDYFSNKFVPNFYKVLRSKGKDDEARHELLKALQKINDEISKRGKFFGGDEVRMIDYMMWPWLQRLPLVCQFDPVFEASSSDLPELSAWSERMQAQPAVQETDINQEIYATFFKQYLEGNPPYDLGLEP</sequence>
<dbReference type="GO" id="GO:0005737">
    <property type="term" value="C:cytoplasm"/>
    <property type="evidence" value="ECO:0007669"/>
    <property type="project" value="InterPro"/>
</dbReference>
<organism evidence="8 9">
    <name type="scientific">Pomacea canaliculata</name>
    <name type="common">Golden apple snail</name>
    <dbReference type="NCBI Taxonomy" id="400727"/>
    <lineage>
        <taxon>Eukaryota</taxon>
        <taxon>Metazoa</taxon>
        <taxon>Spiralia</taxon>
        <taxon>Lophotrochozoa</taxon>
        <taxon>Mollusca</taxon>
        <taxon>Gastropoda</taxon>
        <taxon>Caenogastropoda</taxon>
        <taxon>Architaenioglossa</taxon>
        <taxon>Ampullarioidea</taxon>
        <taxon>Ampullariidae</taxon>
        <taxon>Pomacea</taxon>
    </lineage>
</organism>
<dbReference type="SUPFAM" id="SSF52833">
    <property type="entry name" value="Thioredoxin-like"/>
    <property type="match status" value="2"/>
</dbReference>
<dbReference type="SFLD" id="SFLDG01152">
    <property type="entry name" value="Main.3:_Omega-_and_Tau-like"/>
    <property type="match status" value="1"/>
</dbReference>
<dbReference type="GO" id="GO:0004364">
    <property type="term" value="F:glutathione transferase activity"/>
    <property type="evidence" value="ECO:0007669"/>
    <property type="project" value="UniProtKB-EC"/>
</dbReference>
<dbReference type="InterPro" id="IPR005442">
    <property type="entry name" value="GST_omega"/>
</dbReference>
<comment type="caution">
    <text evidence="8">The sequence shown here is derived from an EMBL/GenBank/DDBJ whole genome shotgun (WGS) entry which is preliminary data.</text>
</comment>
<dbReference type="GO" id="GO:0045174">
    <property type="term" value="F:glutathione dehydrogenase (ascorbate) activity"/>
    <property type="evidence" value="ECO:0007669"/>
    <property type="project" value="UniProtKB-ARBA"/>
</dbReference>
<keyword evidence="9" id="KW-1185">Reference proteome</keyword>
<dbReference type="Pfam" id="PF13417">
    <property type="entry name" value="GST_N_3"/>
    <property type="match status" value="1"/>
</dbReference>
<dbReference type="PROSITE" id="PS50404">
    <property type="entry name" value="GST_NTER"/>
    <property type="match status" value="2"/>
</dbReference>
<dbReference type="InterPro" id="IPR004045">
    <property type="entry name" value="Glutathione_S-Trfase_N"/>
</dbReference>
<dbReference type="EMBL" id="PZQS01000001">
    <property type="protein sequence ID" value="PVD37843.1"/>
    <property type="molecule type" value="Genomic_DNA"/>
</dbReference>
<dbReference type="PANTHER" id="PTHR43968">
    <property type="match status" value="1"/>
</dbReference>
<gene>
    <name evidence="8" type="ORF">C0Q70_00445</name>
</gene>
<evidence type="ECO:0000313" key="8">
    <source>
        <dbReference type="EMBL" id="PVD37843.1"/>
    </source>
</evidence>